<gene>
    <name evidence="2" type="ORF">SLU01_34630</name>
</gene>
<organism evidence="2 3">
    <name type="scientific">Sporosarcina luteola</name>
    <dbReference type="NCBI Taxonomy" id="582850"/>
    <lineage>
        <taxon>Bacteria</taxon>
        <taxon>Bacillati</taxon>
        <taxon>Bacillota</taxon>
        <taxon>Bacilli</taxon>
        <taxon>Bacillales</taxon>
        <taxon>Caryophanaceae</taxon>
        <taxon>Sporosarcina</taxon>
    </lineage>
</organism>
<dbReference type="EMBL" id="BJYL01000062">
    <property type="protein sequence ID" value="GEN85151.1"/>
    <property type="molecule type" value="Genomic_DNA"/>
</dbReference>
<dbReference type="AlphaFoldDB" id="A0A511ZCJ1"/>
<keyword evidence="1" id="KW-1133">Transmembrane helix</keyword>
<feature type="transmembrane region" description="Helical" evidence="1">
    <location>
        <begin position="20"/>
        <end position="39"/>
    </location>
</feature>
<dbReference type="RefSeq" id="WP_147060676.1">
    <property type="nucleotide sequence ID" value="NZ_BJYL01000062.1"/>
</dbReference>
<comment type="caution">
    <text evidence="2">The sequence shown here is derived from an EMBL/GenBank/DDBJ whole genome shotgun (WGS) entry which is preliminary data.</text>
</comment>
<dbReference type="InterPro" id="IPR010815">
    <property type="entry name" value="DUF1418"/>
</dbReference>
<proteinExistence type="predicted"/>
<protein>
    <submittedName>
        <fullName evidence="2">Uncharacterized protein</fullName>
    </submittedName>
</protein>
<feature type="transmembrane region" description="Helical" evidence="1">
    <location>
        <begin position="59"/>
        <end position="79"/>
    </location>
</feature>
<dbReference type="Proteomes" id="UP000321901">
    <property type="component" value="Unassembled WGS sequence"/>
</dbReference>
<keyword evidence="1" id="KW-0472">Membrane</keyword>
<sequence>MEENWVGKGKGKGKVNEKKLMMREAGFVALVIVLFLQYFKLAAYLSNQYFFDSPLMGLLVLFLGVPLCYFAAKYLVWVIKKVI</sequence>
<reference evidence="2 3" key="1">
    <citation type="submission" date="2019-07" db="EMBL/GenBank/DDBJ databases">
        <title>Whole genome shotgun sequence of Sporosarcina luteola NBRC 105378.</title>
        <authorList>
            <person name="Hosoyama A."/>
            <person name="Uohara A."/>
            <person name="Ohji S."/>
            <person name="Ichikawa N."/>
        </authorList>
    </citation>
    <scope>NUCLEOTIDE SEQUENCE [LARGE SCALE GENOMIC DNA]</scope>
    <source>
        <strain evidence="2 3">NBRC 105378</strain>
    </source>
</reference>
<keyword evidence="3" id="KW-1185">Reference proteome</keyword>
<evidence type="ECO:0000313" key="3">
    <source>
        <dbReference type="Proteomes" id="UP000321901"/>
    </source>
</evidence>
<dbReference type="Pfam" id="PF07214">
    <property type="entry name" value="DUF1418"/>
    <property type="match status" value="1"/>
</dbReference>
<keyword evidence="1" id="KW-0812">Transmembrane</keyword>
<name>A0A511ZCJ1_9BACL</name>
<accession>A0A511ZCJ1</accession>
<dbReference type="OrthoDB" id="2990452at2"/>
<evidence type="ECO:0000256" key="1">
    <source>
        <dbReference type="SAM" id="Phobius"/>
    </source>
</evidence>
<evidence type="ECO:0000313" key="2">
    <source>
        <dbReference type="EMBL" id="GEN85151.1"/>
    </source>
</evidence>